<protein>
    <submittedName>
        <fullName evidence="3">Uncharacterized protein</fullName>
    </submittedName>
</protein>
<sequence length="203" mass="23097">MEKVHDSTKQNAFKPPQHPYNFIGDDAVSAIRDGLELLLHGQQKIGSRLDCLQQEQVKSKQELEGDLMNIMDELKGDIAGKSFEQSVELEKVKVNQEHLHNELNIVNLRLEEMERLVSNLLQENKDEDILKLTEIEKPEHAEEITKSDSLQSVLSISSGSNVEEQCNQQKRSRKPSHALIFSQSVDDPKSVVEKAETMEITRL</sequence>
<dbReference type="OrthoDB" id="5872540at2759"/>
<feature type="coiled-coil region" evidence="1">
    <location>
        <begin position="96"/>
        <end position="130"/>
    </location>
</feature>
<dbReference type="EMBL" id="KN726133">
    <property type="protein sequence ID" value="KIH69621.1"/>
    <property type="molecule type" value="Genomic_DNA"/>
</dbReference>
<name>A0A0C2HJ54_9BILA</name>
<dbReference type="Proteomes" id="UP000054047">
    <property type="component" value="Unassembled WGS sequence"/>
</dbReference>
<accession>A0A0C2HJ54</accession>
<gene>
    <name evidence="3" type="ORF">ANCDUO_00039</name>
</gene>
<evidence type="ECO:0000313" key="3">
    <source>
        <dbReference type="EMBL" id="KIH69621.1"/>
    </source>
</evidence>
<evidence type="ECO:0000256" key="2">
    <source>
        <dbReference type="SAM" id="MobiDB-lite"/>
    </source>
</evidence>
<keyword evidence="4" id="KW-1185">Reference proteome</keyword>
<evidence type="ECO:0000313" key="4">
    <source>
        <dbReference type="Proteomes" id="UP000054047"/>
    </source>
</evidence>
<feature type="region of interest" description="Disordered" evidence="2">
    <location>
        <begin position="156"/>
        <end position="185"/>
    </location>
</feature>
<keyword evidence="1" id="KW-0175">Coiled coil</keyword>
<organism evidence="3 4">
    <name type="scientific">Ancylostoma duodenale</name>
    <dbReference type="NCBI Taxonomy" id="51022"/>
    <lineage>
        <taxon>Eukaryota</taxon>
        <taxon>Metazoa</taxon>
        <taxon>Ecdysozoa</taxon>
        <taxon>Nematoda</taxon>
        <taxon>Chromadorea</taxon>
        <taxon>Rhabditida</taxon>
        <taxon>Rhabditina</taxon>
        <taxon>Rhabditomorpha</taxon>
        <taxon>Strongyloidea</taxon>
        <taxon>Ancylostomatidae</taxon>
        <taxon>Ancylostomatinae</taxon>
        <taxon>Ancylostoma</taxon>
    </lineage>
</organism>
<proteinExistence type="predicted"/>
<reference evidence="3 4" key="1">
    <citation type="submission" date="2013-12" db="EMBL/GenBank/DDBJ databases">
        <title>Draft genome of the parsitic nematode Ancylostoma duodenale.</title>
        <authorList>
            <person name="Mitreva M."/>
        </authorList>
    </citation>
    <scope>NUCLEOTIDE SEQUENCE [LARGE SCALE GENOMIC DNA]</scope>
    <source>
        <strain evidence="3 4">Zhejiang</strain>
    </source>
</reference>
<dbReference type="AlphaFoldDB" id="A0A0C2HJ54"/>
<evidence type="ECO:0000256" key="1">
    <source>
        <dbReference type="SAM" id="Coils"/>
    </source>
</evidence>